<keyword evidence="2" id="KW-0479">Metal-binding</keyword>
<dbReference type="Gene3D" id="3.20.110.10">
    <property type="entry name" value="Glycoside hydrolase 38, N terminal domain"/>
    <property type="match status" value="1"/>
</dbReference>
<dbReference type="OrthoDB" id="1049785at2"/>
<dbReference type="InterPro" id="IPR011682">
    <property type="entry name" value="Glyco_hydro_38_C"/>
</dbReference>
<name>A0A2W2CT33_9ACTN</name>
<dbReference type="Gene3D" id="1.20.1270.50">
    <property type="entry name" value="Glycoside hydrolase family 38, central domain"/>
    <property type="match status" value="1"/>
</dbReference>
<dbReference type="Proteomes" id="UP000248627">
    <property type="component" value="Unassembled WGS sequence"/>
</dbReference>
<dbReference type="Pfam" id="PF17677">
    <property type="entry name" value="Glyco_hydro38C2"/>
    <property type="match status" value="1"/>
</dbReference>
<organism evidence="7 8">
    <name type="scientific">Micromonospora endophytica</name>
    <dbReference type="NCBI Taxonomy" id="515350"/>
    <lineage>
        <taxon>Bacteria</taxon>
        <taxon>Bacillati</taxon>
        <taxon>Actinomycetota</taxon>
        <taxon>Actinomycetes</taxon>
        <taxon>Micromonosporales</taxon>
        <taxon>Micromonosporaceae</taxon>
        <taxon>Micromonospora</taxon>
    </lineage>
</organism>
<dbReference type="InterPro" id="IPR037094">
    <property type="entry name" value="Glyco_hydro_38_cen_sf"/>
</dbReference>
<dbReference type="GO" id="GO:0030246">
    <property type="term" value="F:carbohydrate binding"/>
    <property type="evidence" value="ECO:0007669"/>
    <property type="project" value="InterPro"/>
</dbReference>
<feature type="region of interest" description="Disordered" evidence="5">
    <location>
        <begin position="1188"/>
        <end position="1221"/>
    </location>
</feature>
<evidence type="ECO:0000256" key="2">
    <source>
        <dbReference type="ARBA" id="ARBA00022723"/>
    </source>
</evidence>
<dbReference type="GO" id="GO:0004559">
    <property type="term" value="F:alpha-mannosidase activity"/>
    <property type="evidence" value="ECO:0007669"/>
    <property type="project" value="InterPro"/>
</dbReference>
<keyword evidence="4" id="KW-0326">Glycosidase</keyword>
<dbReference type="InterPro" id="IPR028995">
    <property type="entry name" value="Glyco_hydro_57/38_cen_sf"/>
</dbReference>
<feature type="region of interest" description="Disordered" evidence="5">
    <location>
        <begin position="628"/>
        <end position="647"/>
    </location>
</feature>
<dbReference type="SUPFAM" id="SSF74650">
    <property type="entry name" value="Galactose mutarotase-like"/>
    <property type="match status" value="2"/>
</dbReference>
<dbReference type="InterPro" id="IPR015341">
    <property type="entry name" value="Glyco_hydro_38_cen"/>
</dbReference>
<evidence type="ECO:0000256" key="4">
    <source>
        <dbReference type="ARBA" id="ARBA00023295"/>
    </source>
</evidence>
<evidence type="ECO:0000256" key="1">
    <source>
        <dbReference type="ARBA" id="ARBA00009792"/>
    </source>
</evidence>
<dbReference type="SMART" id="SM00872">
    <property type="entry name" value="Alpha-mann_mid"/>
    <property type="match status" value="1"/>
</dbReference>
<evidence type="ECO:0000259" key="6">
    <source>
        <dbReference type="SMART" id="SM00872"/>
    </source>
</evidence>
<gene>
    <name evidence="7" type="ORF">C1I93_00805</name>
</gene>
<dbReference type="RefSeq" id="WP_111241252.1">
    <property type="nucleotide sequence ID" value="NZ_POTX01000002.1"/>
</dbReference>
<sequence length="1464" mass="156995">MHISQIETTDLFLGPEGAPRQVVRVTLTVEQPTPPVSVRIDGPTVRTPEPVVTAALAAGESVTVEVGVQVAAPAPEGSWHRITVVAQTPAARVTADGELRAAATGWTVWMVSHFHYDPVWWNTQRGFTELWQQLPDVPGADRLRPPFVRTAFDLVRAHLDAARHDDDYRFVLAEIDYLQPYWNVFVDDRADLRRLLREGRVELVGGMYNEPNTNLTHPESTIRNAVQGIGYQRDVLGGDPRTAWMLDVFGHDPAFPGLMADAGLTSSAWARGPFHQVGAKRHTGDITRMQFPSEFEWLSPTGRGLLTAYLADHYVAGWGMERKETLDEAMAEAYAQYRELRKVAATRNVLLPVGHDHNIPSRWCTEIHRAWPQRYQWPRFRMGVPRDFFAAVRAELTGAADGAGTAGLAPAARRPSPQTRDMNPVYTGKDVSYIDTKQAQRATETLLLDAERLATLAMLLGDRYPSEALDKAWRLLSYGAHHDAVTGTESDQVYLDLLAGWREAHELAGTAWRDAAAGLAAHVDTEGGGQAVLLVNSLSWARDGIARIRLRYPAPGPAGVVVRDETGADLPAVAEGLTRHDDGSIAEVDLSVPASAVPALGYRVLRVATDDQRATVEAARADAVPARPVTGWSATSGPPSISNATFQVDADPRRGGALCRIVDRRTGRDLLRPDGLGDELIVQDEYVDHPRYGEGPWHLLPKGPGRGFGDNPAEVRVEQSAAGSRLISRTVLDELQVTREVILWHGTDRIDFRTHVDGSIGQDRLLRVRFDLALPGTLPVAEVGFAAIGRPFGFPESDSAEHLWALDNPAHTWAGLSSTARIRLRGEDGDVHQHAIGVAELVADDDPGLDDQVRAVLVALARQGVTATRTVPDGPRYGALDADSNLPDVRIVLGADNSFAEAVLNAADDAYRAVLAATGRVFVPAARPRPQVWVPDADLRDPRDLPVLIVTAADPLIGDLDDATIEVRQPTRLAGFDDPLTDYSVAVVNHGTPSYVAQHDGTLWLSLMRSCTGWPSGVWIDGPRRGTPDGAGFALQHWSHTFRYSLLAGPGDWRQAGFVRAAQELNHRLRAEPVPSGPGTLPRVASLGSVEPANVLLSALKPSGNPVAAGQPGTVDPADGLTVRLYESAGAQTRARIRLHGGLRTPAVTNVIEQGPAISAAQPPADTDGEDLTIELSPADVVTVTARPAQPGPLASGPLASGPLASDPLGPQRRGPGTEPVQPVFTRYWLHNKGPAPMGNLPVSVHLHPTTAALSGSATSAALRVTVGSATAATAGTVDLDVPAGLTVSPAGPHRYALDTGEFQHFDLSVRAADAAPGRYFLAARIRDELGQELEDVMTVTVGTGPADEAEPPGDIDATLEPAEVTMVAGAGTTLTLRLHNRAASTVRGEAQLLSPYGTWGEPDDELSTGPWIQGFVLPAGGTGTVDFTVRTPAGARPGGQWWALARITSFGQVQYTATVSLTT</sequence>
<dbReference type="Gene3D" id="2.70.98.30">
    <property type="entry name" value="Golgi alpha-mannosidase II, domain 4"/>
    <property type="match status" value="2"/>
</dbReference>
<evidence type="ECO:0000313" key="7">
    <source>
        <dbReference type="EMBL" id="PZG01061.1"/>
    </source>
</evidence>
<accession>A0A2W2CT33</accession>
<dbReference type="GO" id="GO:0046872">
    <property type="term" value="F:metal ion binding"/>
    <property type="evidence" value="ECO:0007669"/>
    <property type="project" value="UniProtKB-KW"/>
</dbReference>
<dbReference type="GO" id="GO:0009313">
    <property type="term" value="P:oligosaccharide catabolic process"/>
    <property type="evidence" value="ECO:0007669"/>
    <property type="project" value="TreeGrafter"/>
</dbReference>
<dbReference type="PANTHER" id="PTHR46017">
    <property type="entry name" value="ALPHA-MANNOSIDASE 2C1"/>
    <property type="match status" value="1"/>
</dbReference>
<dbReference type="SUPFAM" id="SSF88713">
    <property type="entry name" value="Glycoside hydrolase/deacetylase"/>
    <property type="match status" value="1"/>
</dbReference>
<dbReference type="GO" id="GO:0006013">
    <property type="term" value="P:mannose metabolic process"/>
    <property type="evidence" value="ECO:0007669"/>
    <property type="project" value="InterPro"/>
</dbReference>
<feature type="region of interest" description="Disordered" evidence="5">
    <location>
        <begin position="404"/>
        <end position="426"/>
    </location>
</feature>
<dbReference type="Pfam" id="PF01074">
    <property type="entry name" value="Glyco_hydro_38N"/>
    <property type="match status" value="1"/>
</dbReference>
<evidence type="ECO:0000256" key="5">
    <source>
        <dbReference type="SAM" id="MobiDB-lite"/>
    </source>
</evidence>
<evidence type="ECO:0000313" key="8">
    <source>
        <dbReference type="Proteomes" id="UP000248627"/>
    </source>
</evidence>
<dbReference type="SUPFAM" id="SSF88688">
    <property type="entry name" value="Families 57/38 glycoside transferase middle domain"/>
    <property type="match status" value="1"/>
</dbReference>
<feature type="domain" description="Glycoside hydrolase family 38 central" evidence="6">
    <location>
        <begin position="431"/>
        <end position="501"/>
    </location>
</feature>
<comment type="similarity">
    <text evidence="1">Belongs to the glycosyl hydrolase 38 family.</text>
</comment>
<evidence type="ECO:0000256" key="3">
    <source>
        <dbReference type="ARBA" id="ARBA00022801"/>
    </source>
</evidence>
<dbReference type="CDD" id="cd10786">
    <property type="entry name" value="GH38N_AMII_like"/>
    <property type="match status" value="1"/>
</dbReference>
<dbReference type="InterPro" id="IPR011330">
    <property type="entry name" value="Glyco_hydro/deAcase_b/a-brl"/>
</dbReference>
<feature type="compositionally biased region" description="Low complexity" evidence="5">
    <location>
        <begin position="404"/>
        <end position="415"/>
    </location>
</feature>
<reference evidence="7 8" key="1">
    <citation type="submission" date="2018-01" db="EMBL/GenBank/DDBJ databases">
        <title>Draft genome sequence of Jishengella endophytica.</title>
        <authorList>
            <person name="Sahin N."/>
            <person name="Ay H."/>
            <person name="Saygin H."/>
        </authorList>
    </citation>
    <scope>NUCLEOTIDE SEQUENCE [LARGE SCALE GENOMIC DNA]</scope>
    <source>
        <strain evidence="7 8">DSM 45430</strain>
    </source>
</reference>
<feature type="compositionally biased region" description="Polar residues" evidence="5">
    <location>
        <begin position="632"/>
        <end position="646"/>
    </location>
</feature>
<dbReference type="Pfam" id="PF09261">
    <property type="entry name" value="Alpha-mann_mid"/>
    <property type="match status" value="1"/>
</dbReference>
<dbReference type="InterPro" id="IPR027291">
    <property type="entry name" value="Glyco_hydro_38_N_sf"/>
</dbReference>
<proteinExistence type="inferred from homology"/>
<dbReference type="Pfam" id="PF07748">
    <property type="entry name" value="Glyco_hydro_38C"/>
    <property type="match status" value="1"/>
</dbReference>
<comment type="caution">
    <text evidence="7">The sequence shown here is derived from an EMBL/GenBank/DDBJ whole genome shotgun (WGS) entry which is preliminary data.</text>
</comment>
<dbReference type="EMBL" id="POTX01000002">
    <property type="protein sequence ID" value="PZG01061.1"/>
    <property type="molecule type" value="Genomic_DNA"/>
</dbReference>
<keyword evidence="8" id="KW-1185">Reference proteome</keyword>
<dbReference type="InterPro" id="IPR011013">
    <property type="entry name" value="Gal_mutarotase_sf_dom"/>
</dbReference>
<dbReference type="InterPro" id="IPR041147">
    <property type="entry name" value="GH38_C"/>
</dbReference>
<dbReference type="PANTHER" id="PTHR46017:SF1">
    <property type="entry name" value="ALPHA-MANNOSIDASE 2C1"/>
    <property type="match status" value="1"/>
</dbReference>
<keyword evidence="3" id="KW-0378">Hydrolase</keyword>
<dbReference type="InterPro" id="IPR000602">
    <property type="entry name" value="Glyco_hydro_38_N"/>
</dbReference>
<protein>
    <recommendedName>
        <fullName evidence="6">Glycoside hydrolase family 38 central domain-containing protein</fullName>
    </recommendedName>
</protein>